<keyword evidence="2" id="KW-0547">Nucleotide-binding</keyword>
<feature type="domain" description="ABC transporter" evidence="5">
    <location>
        <begin position="3"/>
        <end position="234"/>
    </location>
</feature>
<dbReference type="Pfam" id="PF00005">
    <property type="entry name" value="ABC_tran"/>
    <property type="match status" value="1"/>
</dbReference>
<name>A0ABT9ZEG9_9BACI</name>
<dbReference type="InterPro" id="IPR017871">
    <property type="entry name" value="ABC_transporter-like_CS"/>
</dbReference>
<dbReference type="EMBL" id="JAUSUD010000007">
    <property type="protein sequence ID" value="MDQ0230667.1"/>
    <property type="molecule type" value="Genomic_DNA"/>
</dbReference>
<protein>
    <submittedName>
        <fullName evidence="6">NitT/TauT family transport system ATP-binding protein</fullName>
    </submittedName>
</protein>
<dbReference type="PROSITE" id="PS50893">
    <property type="entry name" value="ABC_TRANSPORTER_2"/>
    <property type="match status" value="1"/>
</dbReference>
<keyword evidence="7" id="KW-1185">Reference proteome</keyword>
<dbReference type="SUPFAM" id="SSF52540">
    <property type="entry name" value="P-loop containing nucleoside triphosphate hydrolases"/>
    <property type="match status" value="1"/>
</dbReference>
<dbReference type="Gene3D" id="3.40.50.300">
    <property type="entry name" value="P-loop containing nucleotide triphosphate hydrolases"/>
    <property type="match status" value="1"/>
</dbReference>
<dbReference type="GO" id="GO:0005524">
    <property type="term" value="F:ATP binding"/>
    <property type="evidence" value="ECO:0007669"/>
    <property type="project" value="UniProtKB-KW"/>
</dbReference>
<evidence type="ECO:0000313" key="6">
    <source>
        <dbReference type="EMBL" id="MDQ0230667.1"/>
    </source>
</evidence>
<dbReference type="PANTHER" id="PTHR42788">
    <property type="entry name" value="TAURINE IMPORT ATP-BINDING PROTEIN-RELATED"/>
    <property type="match status" value="1"/>
</dbReference>
<dbReference type="CDD" id="cd03293">
    <property type="entry name" value="ABC_NrtD_SsuB_transporters"/>
    <property type="match status" value="1"/>
</dbReference>
<dbReference type="InterPro" id="IPR050166">
    <property type="entry name" value="ABC_transporter_ATP-bind"/>
</dbReference>
<dbReference type="InterPro" id="IPR027417">
    <property type="entry name" value="P-loop_NTPase"/>
</dbReference>
<keyword evidence="4" id="KW-1278">Translocase</keyword>
<dbReference type="PROSITE" id="PS00211">
    <property type="entry name" value="ABC_TRANSPORTER_1"/>
    <property type="match status" value="1"/>
</dbReference>
<evidence type="ECO:0000256" key="1">
    <source>
        <dbReference type="ARBA" id="ARBA00022448"/>
    </source>
</evidence>
<dbReference type="InterPro" id="IPR003593">
    <property type="entry name" value="AAA+_ATPase"/>
</dbReference>
<evidence type="ECO:0000313" key="7">
    <source>
        <dbReference type="Proteomes" id="UP001234495"/>
    </source>
</evidence>
<accession>A0ABT9ZEG9</accession>
<keyword evidence="1" id="KW-0813">Transport</keyword>
<evidence type="ECO:0000256" key="2">
    <source>
        <dbReference type="ARBA" id="ARBA00022741"/>
    </source>
</evidence>
<gene>
    <name evidence="6" type="ORF">J2S19_001923</name>
</gene>
<dbReference type="SMART" id="SM00382">
    <property type="entry name" value="AAA"/>
    <property type="match status" value="1"/>
</dbReference>
<dbReference type="InterPro" id="IPR003439">
    <property type="entry name" value="ABC_transporter-like_ATP-bd"/>
</dbReference>
<organism evidence="6 7">
    <name type="scientific">Metabacillus malikii</name>
    <dbReference type="NCBI Taxonomy" id="1504265"/>
    <lineage>
        <taxon>Bacteria</taxon>
        <taxon>Bacillati</taxon>
        <taxon>Bacillota</taxon>
        <taxon>Bacilli</taxon>
        <taxon>Bacillales</taxon>
        <taxon>Bacillaceae</taxon>
        <taxon>Metabacillus</taxon>
    </lineage>
</organism>
<proteinExistence type="predicted"/>
<dbReference type="Proteomes" id="UP001234495">
    <property type="component" value="Unassembled WGS sequence"/>
</dbReference>
<evidence type="ECO:0000259" key="5">
    <source>
        <dbReference type="PROSITE" id="PS50893"/>
    </source>
</evidence>
<evidence type="ECO:0000256" key="4">
    <source>
        <dbReference type="ARBA" id="ARBA00022967"/>
    </source>
</evidence>
<evidence type="ECO:0000256" key="3">
    <source>
        <dbReference type="ARBA" id="ARBA00022840"/>
    </source>
</evidence>
<dbReference type="PANTHER" id="PTHR42788:SF13">
    <property type="entry name" value="ALIPHATIC SULFONATES IMPORT ATP-BINDING PROTEIN SSUB"/>
    <property type="match status" value="1"/>
</dbReference>
<comment type="caution">
    <text evidence="6">The sequence shown here is derived from an EMBL/GenBank/DDBJ whole genome shotgun (WGS) entry which is preliminary data.</text>
</comment>
<reference evidence="6 7" key="1">
    <citation type="submission" date="2023-07" db="EMBL/GenBank/DDBJ databases">
        <title>Genomic Encyclopedia of Type Strains, Phase IV (KMG-IV): sequencing the most valuable type-strain genomes for metagenomic binning, comparative biology and taxonomic classification.</title>
        <authorList>
            <person name="Goeker M."/>
        </authorList>
    </citation>
    <scope>NUCLEOTIDE SEQUENCE [LARGE SCALE GENOMIC DNA]</scope>
    <source>
        <strain evidence="6 7">DSM 29005</strain>
    </source>
</reference>
<dbReference type="RefSeq" id="WP_307340372.1">
    <property type="nucleotide sequence ID" value="NZ_JAUSUD010000007.1"/>
</dbReference>
<keyword evidence="3 6" id="KW-0067">ATP-binding</keyword>
<sequence length="262" mass="29706">MFLTINNVSKQFENRENKTETVLDEINLQVKEGEFVSILGPSGCGKSTLLSIVAGLTKQTSGQLFLQDKEIKGPGKERGMVFQQAALFPWLSVEENVMFPLRKEMSKKDAQARAHKYLSMVQLSPYAKHSPHELSGGMQQRVSIARALAMDPALLLMDEPFGALDEQTRARLHEVLEEVFLETKKTILFVTHSIHEALKLSDRIVVMGTQPGRILDIIELDFPRPREQAREELLTYEERIKGLLKTEIDKVIAKEQQYATSR</sequence>